<organism evidence="1 2">
    <name type="scientific">Acanthoscelides obtectus</name>
    <name type="common">Bean weevil</name>
    <name type="synonym">Bruchus obtectus</name>
    <dbReference type="NCBI Taxonomy" id="200917"/>
    <lineage>
        <taxon>Eukaryota</taxon>
        <taxon>Metazoa</taxon>
        <taxon>Ecdysozoa</taxon>
        <taxon>Arthropoda</taxon>
        <taxon>Hexapoda</taxon>
        <taxon>Insecta</taxon>
        <taxon>Pterygota</taxon>
        <taxon>Neoptera</taxon>
        <taxon>Endopterygota</taxon>
        <taxon>Coleoptera</taxon>
        <taxon>Polyphaga</taxon>
        <taxon>Cucujiformia</taxon>
        <taxon>Chrysomeloidea</taxon>
        <taxon>Chrysomelidae</taxon>
        <taxon>Bruchinae</taxon>
        <taxon>Bruchini</taxon>
        <taxon>Acanthoscelides</taxon>
    </lineage>
</organism>
<dbReference type="PANTHER" id="PTHR47326">
    <property type="entry name" value="TRANSPOSABLE ELEMENT TC3 TRANSPOSASE-LIKE PROTEIN"/>
    <property type="match status" value="1"/>
</dbReference>
<dbReference type="PANTHER" id="PTHR47326:SF1">
    <property type="entry name" value="HTH PSQ-TYPE DOMAIN-CONTAINING PROTEIN"/>
    <property type="match status" value="1"/>
</dbReference>
<dbReference type="AlphaFoldDB" id="A0A9P0Q6D7"/>
<name>A0A9P0Q6D7_ACAOB</name>
<sequence length="113" mass="13252">MYNRADGNGLEARWLYQERFPGRILPNVTVFHNTYRRLYETGSVTRNEPGVNPGRYPPEAEDLIQAFENHPSTSTRKVAVDLGLSPWKVWSIMHRERKYPFMVSAYKDLKMSF</sequence>
<evidence type="ECO:0000313" key="1">
    <source>
        <dbReference type="EMBL" id="CAH2012717.1"/>
    </source>
</evidence>
<protein>
    <recommendedName>
        <fullName evidence="3">DUF4817 domain-containing protein</fullName>
    </recommendedName>
</protein>
<evidence type="ECO:0008006" key="3">
    <source>
        <dbReference type="Google" id="ProtNLM"/>
    </source>
</evidence>
<comment type="caution">
    <text evidence="1">The sequence shown here is derived from an EMBL/GenBank/DDBJ whole genome shotgun (WGS) entry which is preliminary data.</text>
</comment>
<reference evidence="1" key="1">
    <citation type="submission" date="2022-03" db="EMBL/GenBank/DDBJ databases">
        <authorList>
            <person name="Sayadi A."/>
        </authorList>
    </citation>
    <scope>NUCLEOTIDE SEQUENCE</scope>
</reference>
<gene>
    <name evidence="1" type="ORF">ACAOBT_LOCUS32982</name>
</gene>
<dbReference type="EMBL" id="CAKOFQ010008214">
    <property type="protein sequence ID" value="CAH2012717.1"/>
    <property type="molecule type" value="Genomic_DNA"/>
</dbReference>
<evidence type="ECO:0000313" key="2">
    <source>
        <dbReference type="Proteomes" id="UP001152888"/>
    </source>
</evidence>
<keyword evidence="2" id="KW-1185">Reference proteome</keyword>
<accession>A0A9P0Q6D7</accession>
<dbReference type="OrthoDB" id="6753189at2759"/>
<proteinExistence type="predicted"/>
<dbReference type="Proteomes" id="UP001152888">
    <property type="component" value="Unassembled WGS sequence"/>
</dbReference>